<proteinExistence type="predicted"/>
<dbReference type="Proteomes" id="UP000786811">
    <property type="component" value="Unassembled WGS sequence"/>
</dbReference>
<dbReference type="EMBL" id="CAJNRD030001121">
    <property type="protein sequence ID" value="CAG5097585.1"/>
    <property type="molecule type" value="Genomic_DNA"/>
</dbReference>
<feature type="compositionally biased region" description="Low complexity" evidence="1">
    <location>
        <begin position="64"/>
        <end position="86"/>
    </location>
</feature>
<sequence length="276" mass="30547">MLDEDFCPCSSPDLWKEALDCQDLTETQALDDIIQENSDNELVEETRFYLFLFICSDDDVVPNSHNNSKAKSPSKSTSPSTSIRSSQLVTPVQVERKISQVLRQEYASRNRASNNKNEYIISESSESDSDSSIDKRPLQSPSVRNEANSEINVNSSDSETGGFDEAQTVSAKSASQSLKEKGNLAHNSAVDDSSDDSFNEAQTLSAKSASQSLRDKENLKNNSLVDNKPSVSKPAGQSASSSNDIQNNNPDLDDEIQQWLEENNNEIQWVKPRNDL</sequence>
<feature type="compositionally biased region" description="Polar residues" evidence="1">
    <location>
        <begin position="167"/>
        <end position="177"/>
    </location>
</feature>
<name>A0A8J2HFD2_COTCN</name>
<feature type="compositionally biased region" description="Polar residues" evidence="1">
    <location>
        <begin position="235"/>
        <end position="250"/>
    </location>
</feature>
<keyword evidence="3" id="KW-1185">Reference proteome</keyword>
<gene>
    <name evidence="2" type="ORF">HICCMSTLAB_LOCUS8776</name>
</gene>
<feature type="region of interest" description="Disordered" evidence="1">
    <location>
        <begin position="117"/>
        <end position="258"/>
    </location>
</feature>
<dbReference type="AlphaFoldDB" id="A0A8J2HFD2"/>
<protein>
    <submittedName>
        <fullName evidence="2">Uncharacterized protein</fullName>
    </submittedName>
</protein>
<feature type="region of interest" description="Disordered" evidence="1">
    <location>
        <begin position="64"/>
        <end position="89"/>
    </location>
</feature>
<evidence type="ECO:0000313" key="2">
    <source>
        <dbReference type="EMBL" id="CAG5097585.1"/>
    </source>
</evidence>
<evidence type="ECO:0000256" key="1">
    <source>
        <dbReference type="SAM" id="MobiDB-lite"/>
    </source>
</evidence>
<feature type="compositionally biased region" description="Polar residues" evidence="1">
    <location>
        <begin position="199"/>
        <end position="212"/>
    </location>
</feature>
<reference evidence="2" key="1">
    <citation type="submission" date="2021-04" db="EMBL/GenBank/DDBJ databases">
        <authorList>
            <person name="Chebbi M.A.C M."/>
        </authorList>
    </citation>
    <scope>NUCLEOTIDE SEQUENCE</scope>
</reference>
<dbReference type="OrthoDB" id="10385081at2759"/>
<accession>A0A8J2HFD2</accession>
<feature type="compositionally biased region" description="Polar residues" evidence="1">
    <location>
        <begin position="139"/>
        <end position="159"/>
    </location>
</feature>
<organism evidence="2 3">
    <name type="scientific">Cotesia congregata</name>
    <name type="common">Parasitoid wasp</name>
    <name type="synonym">Apanteles congregatus</name>
    <dbReference type="NCBI Taxonomy" id="51543"/>
    <lineage>
        <taxon>Eukaryota</taxon>
        <taxon>Metazoa</taxon>
        <taxon>Ecdysozoa</taxon>
        <taxon>Arthropoda</taxon>
        <taxon>Hexapoda</taxon>
        <taxon>Insecta</taxon>
        <taxon>Pterygota</taxon>
        <taxon>Neoptera</taxon>
        <taxon>Endopterygota</taxon>
        <taxon>Hymenoptera</taxon>
        <taxon>Apocrita</taxon>
        <taxon>Ichneumonoidea</taxon>
        <taxon>Braconidae</taxon>
        <taxon>Microgastrinae</taxon>
        <taxon>Cotesia</taxon>
    </lineage>
</organism>
<comment type="caution">
    <text evidence="2">The sequence shown here is derived from an EMBL/GenBank/DDBJ whole genome shotgun (WGS) entry which is preliminary data.</text>
</comment>
<evidence type="ECO:0000313" key="3">
    <source>
        <dbReference type="Proteomes" id="UP000786811"/>
    </source>
</evidence>